<sequence length="176" mass="17814">MNQANDPAGAGHNPDVKALFDVLGRRGDWKVAVAESCTGGLLAAALTAQAGSSAWFDRGFVTYSNDAKQELLGVAPQSLQEHGAVSEQVACEMAAGVLAAAQPARAAVSITGIAGPDGAVPGKPVGTVCFGFARRSDDGVVIVAATTEHFEGDRAAVRAASVGYALRALTAFCKQG</sequence>
<proteinExistence type="predicted"/>
<name>A0A1C3JXM6_9BURK</name>
<dbReference type="Gene3D" id="3.90.950.20">
    <property type="entry name" value="CinA-like"/>
    <property type="match status" value="1"/>
</dbReference>
<feature type="domain" description="CinA C-terminal" evidence="1">
    <location>
        <begin position="25"/>
        <end position="171"/>
    </location>
</feature>
<dbReference type="OrthoDB" id="9801454at2"/>
<reference evidence="3 4" key="2">
    <citation type="submission" date="2017-08" db="EMBL/GenBank/DDBJ databases">
        <authorList>
            <person name="de Groot N.N."/>
        </authorList>
    </citation>
    <scope>NUCLEOTIDE SEQUENCE [LARGE SCALE GENOMIC DNA]</scope>
    <source>
        <strain evidence="3">Orrdi1</strain>
    </source>
</reference>
<dbReference type="EMBL" id="LT907988">
    <property type="protein sequence ID" value="SOE51751.1"/>
    <property type="molecule type" value="Genomic_DNA"/>
</dbReference>
<dbReference type="RefSeq" id="WP_082985143.1">
    <property type="nucleotide sequence ID" value="NZ_LT907988.1"/>
</dbReference>
<evidence type="ECO:0000259" key="1">
    <source>
        <dbReference type="Pfam" id="PF02464"/>
    </source>
</evidence>
<dbReference type="InterPro" id="IPR008136">
    <property type="entry name" value="CinA_C"/>
</dbReference>
<dbReference type="NCBIfam" id="TIGR00199">
    <property type="entry name" value="PncC_domain"/>
    <property type="match status" value="1"/>
</dbReference>
<dbReference type="KEGG" id="odi:ODI_R3660"/>
<keyword evidence="4" id="KW-1185">Reference proteome</keyword>
<accession>A0A1C3JXM6</accession>
<dbReference type="STRING" id="1851544.ODI_03458"/>
<dbReference type="SUPFAM" id="SSF142433">
    <property type="entry name" value="CinA-like"/>
    <property type="match status" value="1"/>
</dbReference>
<dbReference type="Pfam" id="PF02464">
    <property type="entry name" value="CinA"/>
    <property type="match status" value="1"/>
</dbReference>
<organism evidence="2 4">
    <name type="scientific">Orrella dioscoreae</name>
    <dbReference type="NCBI Taxonomy" id="1851544"/>
    <lineage>
        <taxon>Bacteria</taxon>
        <taxon>Pseudomonadati</taxon>
        <taxon>Pseudomonadota</taxon>
        <taxon>Betaproteobacteria</taxon>
        <taxon>Burkholderiales</taxon>
        <taxon>Alcaligenaceae</taxon>
        <taxon>Orrella</taxon>
    </lineage>
</organism>
<dbReference type="EMBL" id="FLRC01000005">
    <property type="protein sequence ID" value="SBT24039.1"/>
    <property type="molecule type" value="Genomic_DNA"/>
</dbReference>
<gene>
    <name evidence="2" type="ORF">ODI_03458</name>
    <name evidence="3" type="ORF">ODI_R3660</name>
</gene>
<evidence type="ECO:0000313" key="3">
    <source>
        <dbReference type="EMBL" id="SOE51751.1"/>
    </source>
</evidence>
<evidence type="ECO:0000313" key="4">
    <source>
        <dbReference type="Proteomes" id="UP000078558"/>
    </source>
</evidence>
<protein>
    <submittedName>
        <fullName evidence="2">C-terminal domain of CinA type S Protein Implicated in DNA repair function with RecA and MutS</fullName>
    </submittedName>
</protein>
<dbReference type="Proteomes" id="UP000078558">
    <property type="component" value="Chromosome I"/>
</dbReference>
<reference evidence="2 4" key="1">
    <citation type="submission" date="2016-06" db="EMBL/GenBank/DDBJ databases">
        <authorList>
            <person name="Kjaerup R.B."/>
            <person name="Dalgaard T.S."/>
            <person name="Juul-Madsen H.R."/>
        </authorList>
    </citation>
    <scope>NUCLEOTIDE SEQUENCE [LARGE SCALE GENOMIC DNA]</scope>
    <source>
        <strain evidence="2">Orrdi1</strain>
    </source>
</reference>
<dbReference type="InterPro" id="IPR036653">
    <property type="entry name" value="CinA-like_C"/>
</dbReference>
<dbReference type="AlphaFoldDB" id="A0A1C3JXM6"/>
<evidence type="ECO:0000313" key="2">
    <source>
        <dbReference type="EMBL" id="SBT24039.1"/>
    </source>
</evidence>